<gene>
    <name evidence="3" type="ORF">J437_LFUL010117</name>
</gene>
<dbReference type="Proteomes" id="UP000792457">
    <property type="component" value="Unassembled WGS sequence"/>
</dbReference>
<accession>A0A8K0KJT7</accession>
<name>A0A8K0KJT7_LADFU</name>
<evidence type="ECO:0000313" key="4">
    <source>
        <dbReference type="Proteomes" id="UP000792457"/>
    </source>
</evidence>
<dbReference type="EMBL" id="KZ308964">
    <property type="protein sequence ID" value="KAG8235887.1"/>
    <property type="molecule type" value="Genomic_DNA"/>
</dbReference>
<evidence type="ECO:0000259" key="2">
    <source>
        <dbReference type="Pfam" id="PF13843"/>
    </source>
</evidence>
<organism evidence="3 4">
    <name type="scientific">Ladona fulva</name>
    <name type="common">Scarce chaser dragonfly</name>
    <name type="synonym">Libellula fulva</name>
    <dbReference type="NCBI Taxonomy" id="123851"/>
    <lineage>
        <taxon>Eukaryota</taxon>
        <taxon>Metazoa</taxon>
        <taxon>Ecdysozoa</taxon>
        <taxon>Arthropoda</taxon>
        <taxon>Hexapoda</taxon>
        <taxon>Insecta</taxon>
        <taxon>Pterygota</taxon>
        <taxon>Palaeoptera</taxon>
        <taxon>Odonata</taxon>
        <taxon>Epiprocta</taxon>
        <taxon>Anisoptera</taxon>
        <taxon>Libelluloidea</taxon>
        <taxon>Libellulidae</taxon>
        <taxon>Ladona</taxon>
    </lineage>
</organism>
<feature type="domain" description="PiggyBac transposable element-derived protein" evidence="2">
    <location>
        <begin position="48"/>
        <end position="120"/>
    </location>
</feature>
<proteinExistence type="predicted"/>
<feature type="compositionally biased region" description="Polar residues" evidence="1">
    <location>
        <begin position="112"/>
        <end position="121"/>
    </location>
</feature>
<dbReference type="AlphaFoldDB" id="A0A8K0KJT7"/>
<evidence type="ECO:0000256" key="1">
    <source>
        <dbReference type="SAM" id="MobiDB-lite"/>
    </source>
</evidence>
<dbReference type="InterPro" id="IPR029526">
    <property type="entry name" value="PGBD"/>
</dbReference>
<comment type="caution">
    <text evidence="3">The sequence shown here is derived from an EMBL/GenBank/DDBJ whole genome shotgun (WGS) entry which is preliminary data.</text>
</comment>
<keyword evidence="4" id="KW-1185">Reference proteome</keyword>
<reference evidence="3" key="2">
    <citation type="submission" date="2017-10" db="EMBL/GenBank/DDBJ databases">
        <title>Ladona fulva Genome sequencing and assembly.</title>
        <authorList>
            <person name="Murali S."/>
            <person name="Richards S."/>
            <person name="Bandaranaike D."/>
            <person name="Bellair M."/>
            <person name="Blankenburg K."/>
            <person name="Chao H."/>
            <person name="Dinh H."/>
            <person name="Doddapaneni H."/>
            <person name="Dugan-Rocha S."/>
            <person name="Elkadiri S."/>
            <person name="Gnanaolivu R."/>
            <person name="Hernandez B."/>
            <person name="Skinner E."/>
            <person name="Javaid M."/>
            <person name="Lee S."/>
            <person name="Li M."/>
            <person name="Ming W."/>
            <person name="Munidasa M."/>
            <person name="Muniz J."/>
            <person name="Nguyen L."/>
            <person name="Hughes D."/>
            <person name="Osuji N."/>
            <person name="Pu L.-L."/>
            <person name="Puazo M."/>
            <person name="Qu C."/>
            <person name="Quiroz J."/>
            <person name="Raj R."/>
            <person name="Weissenberger G."/>
            <person name="Xin Y."/>
            <person name="Zou X."/>
            <person name="Han Y."/>
            <person name="Worley K."/>
            <person name="Muzny D."/>
            <person name="Gibbs R."/>
        </authorList>
    </citation>
    <scope>NUCLEOTIDE SEQUENCE</scope>
    <source>
        <strain evidence="3">Sampled in the wild</strain>
    </source>
</reference>
<feature type="region of interest" description="Disordered" evidence="1">
    <location>
        <begin position="96"/>
        <end position="121"/>
    </location>
</feature>
<evidence type="ECO:0000313" key="3">
    <source>
        <dbReference type="EMBL" id="KAG8235887.1"/>
    </source>
</evidence>
<sequence length="121" mass="13507">MKIYSRKGDNMRNDGKGHVDLSTREGQFSWTIITQVFPYARNCCGKKHLCGTLRKNRKGNPKDVTGKKLKKGELLVKGKGQVLMISSDPVHMNSLVKSASKTRDGEHKMKPSSVNDYNAAK</sequence>
<dbReference type="Pfam" id="PF13843">
    <property type="entry name" value="DDE_Tnp_1_7"/>
    <property type="match status" value="1"/>
</dbReference>
<reference evidence="3" key="1">
    <citation type="submission" date="2013-04" db="EMBL/GenBank/DDBJ databases">
        <authorList>
            <person name="Qu J."/>
            <person name="Murali S.C."/>
            <person name="Bandaranaike D."/>
            <person name="Bellair M."/>
            <person name="Blankenburg K."/>
            <person name="Chao H."/>
            <person name="Dinh H."/>
            <person name="Doddapaneni H."/>
            <person name="Downs B."/>
            <person name="Dugan-Rocha S."/>
            <person name="Elkadiri S."/>
            <person name="Gnanaolivu R.D."/>
            <person name="Hernandez B."/>
            <person name="Javaid M."/>
            <person name="Jayaseelan J.C."/>
            <person name="Lee S."/>
            <person name="Li M."/>
            <person name="Ming W."/>
            <person name="Munidasa M."/>
            <person name="Muniz J."/>
            <person name="Nguyen L."/>
            <person name="Ongeri F."/>
            <person name="Osuji N."/>
            <person name="Pu L.-L."/>
            <person name="Puazo M."/>
            <person name="Qu C."/>
            <person name="Quiroz J."/>
            <person name="Raj R."/>
            <person name="Weissenberger G."/>
            <person name="Xin Y."/>
            <person name="Zou X."/>
            <person name="Han Y."/>
            <person name="Richards S."/>
            <person name="Worley K."/>
            <person name="Muzny D."/>
            <person name="Gibbs R."/>
        </authorList>
    </citation>
    <scope>NUCLEOTIDE SEQUENCE</scope>
    <source>
        <strain evidence="3">Sampled in the wild</strain>
    </source>
</reference>
<protein>
    <recommendedName>
        <fullName evidence="2">PiggyBac transposable element-derived protein domain-containing protein</fullName>
    </recommendedName>
</protein>